<accession>A0A9W7C739</accession>
<dbReference type="OrthoDB" id="10528385at2759"/>
<sequence length="194" mass="21036">MAPTQNLDGTYTQADQLVGQSLLLLHKPLRLGSRVTSPEFSPLVGTVVHSPKGWVTVDFDPPNKEVLLKEDVIQCHGISLRLKPPTSQYVEKVVDLPVNGQGLTGFKVALVMRRPNNFVIEGVGGSWRSKVIGAECGRVGSVRSRIGSDGKSSPTTYHKNCTFNTCSSDERTSPNPETYRVMRINVGGSTEISG</sequence>
<evidence type="ECO:0000313" key="1">
    <source>
        <dbReference type="EMBL" id="GMH99368.1"/>
    </source>
</evidence>
<keyword evidence="2" id="KW-1185">Reference proteome</keyword>
<protein>
    <submittedName>
        <fullName evidence="1">Uncharacterized protein</fullName>
    </submittedName>
</protein>
<name>A0A9W7C739_9STRA</name>
<evidence type="ECO:0000313" key="2">
    <source>
        <dbReference type="Proteomes" id="UP001165122"/>
    </source>
</evidence>
<dbReference type="AlphaFoldDB" id="A0A9W7C739"/>
<reference evidence="2" key="1">
    <citation type="journal article" date="2023" name="Commun. Biol.">
        <title>Genome analysis of Parmales, the sister group of diatoms, reveals the evolutionary specialization of diatoms from phago-mixotrophs to photoautotrophs.</title>
        <authorList>
            <person name="Ban H."/>
            <person name="Sato S."/>
            <person name="Yoshikawa S."/>
            <person name="Yamada K."/>
            <person name="Nakamura Y."/>
            <person name="Ichinomiya M."/>
            <person name="Sato N."/>
            <person name="Blanc-Mathieu R."/>
            <person name="Endo H."/>
            <person name="Kuwata A."/>
            <person name="Ogata H."/>
        </authorList>
    </citation>
    <scope>NUCLEOTIDE SEQUENCE [LARGE SCALE GENOMIC DNA]</scope>
    <source>
        <strain evidence="2">NIES 3700</strain>
    </source>
</reference>
<proteinExistence type="predicted"/>
<comment type="caution">
    <text evidence="1">The sequence shown here is derived from an EMBL/GenBank/DDBJ whole genome shotgun (WGS) entry which is preliminary data.</text>
</comment>
<dbReference type="Proteomes" id="UP001165122">
    <property type="component" value="Unassembled WGS sequence"/>
</dbReference>
<gene>
    <name evidence="1" type="ORF">TrLO_g14575</name>
</gene>
<dbReference type="EMBL" id="BRXW01000009">
    <property type="protein sequence ID" value="GMH99368.1"/>
    <property type="molecule type" value="Genomic_DNA"/>
</dbReference>
<organism evidence="1 2">
    <name type="scientific">Triparma laevis f. longispina</name>
    <dbReference type="NCBI Taxonomy" id="1714387"/>
    <lineage>
        <taxon>Eukaryota</taxon>
        <taxon>Sar</taxon>
        <taxon>Stramenopiles</taxon>
        <taxon>Ochrophyta</taxon>
        <taxon>Bolidophyceae</taxon>
        <taxon>Parmales</taxon>
        <taxon>Triparmaceae</taxon>
        <taxon>Triparma</taxon>
    </lineage>
</organism>